<keyword evidence="1" id="KW-0677">Repeat</keyword>
<dbReference type="Gene3D" id="3.30.1370.10">
    <property type="entry name" value="K Homology domain, type 1"/>
    <property type="match status" value="3"/>
</dbReference>
<dbReference type="InterPro" id="IPR036612">
    <property type="entry name" value="KH_dom_type_1_sf"/>
</dbReference>
<dbReference type="EMBL" id="HBIC01052568">
    <property type="protein sequence ID" value="CAE0298065.1"/>
    <property type="molecule type" value="Transcribed_RNA"/>
</dbReference>
<feature type="domain" description="K Homology" evidence="3">
    <location>
        <begin position="8"/>
        <end position="81"/>
    </location>
</feature>
<accession>A0A7S3MF91</accession>
<dbReference type="Pfam" id="PF00013">
    <property type="entry name" value="KH_1"/>
    <property type="match status" value="3"/>
</dbReference>
<dbReference type="GO" id="GO:0003723">
    <property type="term" value="F:RNA binding"/>
    <property type="evidence" value="ECO:0007669"/>
    <property type="project" value="UniProtKB-UniRule"/>
</dbReference>
<dbReference type="InterPro" id="IPR004088">
    <property type="entry name" value="KH_dom_type_1"/>
</dbReference>
<organism evidence="4">
    <name type="scientific">Spumella elongata</name>
    <dbReference type="NCBI Taxonomy" id="89044"/>
    <lineage>
        <taxon>Eukaryota</taxon>
        <taxon>Sar</taxon>
        <taxon>Stramenopiles</taxon>
        <taxon>Ochrophyta</taxon>
        <taxon>Chrysophyceae</taxon>
        <taxon>Chromulinales</taxon>
        <taxon>Chromulinaceae</taxon>
        <taxon>Spumella</taxon>
    </lineage>
</organism>
<name>A0A7S3MF91_9STRA</name>
<dbReference type="PANTHER" id="PTHR10288">
    <property type="entry name" value="KH DOMAIN CONTAINING RNA BINDING PROTEIN"/>
    <property type="match status" value="1"/>
</dbReference>
<gene>
    <name evidence="4" type="ORF">SELO1098_LOCUS26919</name>
</gene>
<evidence type="ECO:0000256" key="1">
    <source>
        <dbReference type="ARBA" id="ARBA00022737"/>
    </source>
</evidence>
<dbReference type="SMART" id="SM00322">
    <property type="entry name" value="KH"/>
    <property type="match status" value="3"/>
</dbReference>
<dbReference type="PROSITE" id="PS50084">
    <property type="entry name" value="KH_TYPE_1"/>
    <property type="match status" value="3"/>
</dbReference>
<evidence type="ECO:0000259" key="3">
    <source>
        <dbReference type="SMART" id="SM00322"/>
    </source>
</evidence>
<reference evidence="4" key="1">
    <citation type="submission" date="2021-01" db="EMBL/GenBank/DDBJ databases">
        <authorList>
            <person name="Corre E."/>
            <person name="Pelletier E."/>
            <person name="Niang G."/>
            <person name="Scheremetjew M."/>
            <person name="Finn R."/>
            <person name="Kale V."/>
            <person name="Holt S."/>
            <person name="Cochrane G."/>
            <person name="Meng A."/>
            <person name="Brown T."/>
            <person name="Cohen L."/>
        </authorList>
    </citation>
    <scope>NUCLEOTIDE SEQUENCE</scope>
    <source>
        <strain evidence="4">CCAP 955/1</strain>
    </source>
</reference>
<keyword evidence="2" id="KW-0694">RNA-binding</keyword>
<evidence type="ECO:0000313" key="4">
    <source>
        <dbReference type="EMBL" id="CAE0298065.1"/>
    </source>
</evidence>
<protein>
    <recommendedName>
        <fullName evidence="3">K Homology domain-containing protein</fullName>
    </recommendedName>
</protein>
<sequence>MSNLAAGKVITIKVLLSHSLTGSLIGRGGKAIQELNDISNAKIRVSANTEYYPGTSDRVVLIVGELQAVKLAHTLIWEMIALISSAANPKEIEWNPREALGILGHNDGVEVSGKITIPAAAGGLILGKGGANIQSISEESGAHVTMTSKEDAIFTHERVLTISGRLGCCVKCTELILNKLDEPAEPTPYVNRGATYALPLSSTTAYGSTFANTGYGGYPNAPFGGLSGGRGGLAGGGGLLGHGAAIGADDSTLAAETTTTFMVPDALVGNIFGRQGATMREIQSISRATVSVSARVDGTEGGEGQLREVTISGPAANVQTAFMLLRQRLQTPANPRKSGRGTGPAAQA</sequence>
<dbReference type="SUPFAM" id="SSF54791">
    <property type="entry name" value="Eukaryotic type KH-domain (KH-domain type I)"/>
    <property type="match status" value="3"/>
</dbReference>
<dbReference type="AlphaFoldDB" id="A0A7S3MF91"/>
<evidence type="ECO:0000256" key="2">
    <source>
        <dbReference type="PROSITE-ProRule" id="PRU00117"/>
    </source>
</evidence>
<dbReference type="InterPro" id="IPR004087">
    <property type="entry name" value="KH_dom"/>
</dbReference>
<feature type="domain" description="K Homology" evidence="3">
    <location>
        <begin position="109"/>
        <end position="181"/>
    </location>
</feature>
<proteinExistence type="predicted"/>
<feature type="domain" description="K Homology" evidence="3">
    <location>
        <begin position="255"/>
        <end position="330"/>
    </location>
</feature>